<evidence type="ECO:0000313" key="1">
    <source>
        <dbReference type="EMBL" id="ADC48954.1"/>
    </source>
</evidence>
<proteinExistence type="predicted"/>
<dbReference type="RefSeq" id="WP_012960228.1">
    <property type="nucleotide sequence ID" value="NC_013791.2"/>
</dbReference>
<dbReference type="STRING" id="398511.BpOF4_04450"/>
<protein>
    <submittedName>
        <fullName evidence="1">Uncharacterized protein</fullName>
    </submittedName>
</protein>
<keyword evidence="2" id="KW-1185">Reference proteome</keyword>
<dbReference type="HOGENOM" id="CLU_1173593_0_0_9"/>
<dbReference type="AlphaFoldDB" id="D3FXW7"/>
<evidence type="ECO:0000313" key="2">
    <source>
        <dbReference type="Proteomes" id="UP000001544"/>
    </source>
</evidence>
<name>D3FXW7_ALKPO</name>
<organism evidence="1 2">
    <name type="scientific">Alkalihalophilus pseudofirmus (strain ATCC BAA-2126 / JCM 17055 / OF4)</name>
    <name type="common">Bacillus pseudofirmus</name>
    <dbReference type="NCBI Taxonomy" id="398511"/>
    <lineage>
        <taxon>Bacteria</taxon>
        <taxon>Bacillati</taxon>
        <taxon>Bacillota</taxon>
        <taxon>Bacilli</taxon>
        <taxon>Bacillales</taxon>
        <taxon>Bacillaceae</taxon>
        <taxon>Alkalihalophilus</taxon>
    </lineage>
</organism>
<gene>
    <name evidence="1" type="ordered locus">BpOF4_04450</name>
</gene>
<dbReference type="EMBL" id="CP001878">
    <property type="protein sequence ID" value="ADC48954.1"/>
    <property type="molecule type" value="Genomic_DNA"/>
</dbReference>
<dbReference type="KEGG" id="bpf:BpOF4_04450"/>
<accession>D3FXW7</accession>
<sequence>MSIQQIKERIEKVKSLKYTTPGEAKGNSSMAQAAVIFNEVKQKLSEVTNDRTLSAFGMAEKEREIKKEGARQLAKIISVIENVKQKELEEAEQVAKKLATSPEAKPADVDIALFEQKFSELKTELAVFPSRTSAQAMLDFISGIESPYFANKVASEFASFGAQMSAHTDPTRLRTVYDGLKITGSRSEKVAAQDLLKEIEALKGSSAVDEMQINVGVSKLFGEGYQSLVRDYKSFM</sequence>
<reference evidence="1 2" key="1">
    <citation type="journal article" date="2011" name="Environ. Microbiol.">
        <title>Genome of alkaliphilic Bacillus pseudofirmus OF4 reveals adaptations that support the ability to grow in an external pH range from 7.5 to 11.4.</title>
        <authorList>
            <person name="Janto B."/>
            <person name="Ahmed A."/>
            <person name="Ito M."/>
            <person name="Liu J."/>
            <person name="Hicks D.B."/>
            <person name="Pagni S."/>
            <person name="Fackelmayer O.J."/>
            <person name="Smith T.A."/>
            <person name="Earl J."/>
            <person name="Elbourne L.D."/>
            <person name="Hassan K."/>
            <person name="Paulsen I.T."/>
            <person name="Kolsto A.B."/>
            <person name="Tourasse N.J."/>
            <person name="Ehrlich G.D."/>
            <person name="Boissy R."/>
            <person name="Ivey D.M."/>
            <person name="Li G."/>
            <person name="Xue Y."/>
            <person name="Ma Y."/>
            <person name="Hu F.Z."/>
            <person name="Krulwich T.A."/>
        </authorList>
    </citation>
    <scope>NUCLEOTIDE SEQUENCE [LARGE SCALE GENOMIC DNA]</scope>
    <source>
        <strain evidence="2">ATCC BAA-2126 / JCM 17055 / OF4</strain>
    </source>
</reference>
<dbReference type="Proteomes" id="UP000001544">
    <property type="component" value="Chromosome"/>
</dbReference>